<keyword evidence="2" id="KW-1185">Reference proteome</keyword>
<gene>
    <name evidence="1" type="ORF">ATL42_0566</name>
</gene>
<evidence type="ECO:0000313" key="2">
    <source>
        <dbReference type="Proteomes" id="UP000225548"/>
    </source>
</evidence>
<sequence length="189" mass="20508">MERPITLDPRSPLVLETRELSKRPGSMRTVQRTVIAPADLGTVVIGIPEGSALKLDLRLEAVLEGVLVSGSVAGRAVGECGRCLDEVVEDVDVAIQELFVYPERAKAAQDAGDEEEEVLELQDDLIDLEPVLRDSVVTALPFQPLCSPDCPGLCSECGARLADEGDHSHDIVDPRWSTLQSMFDETKES</sequence>
<dbReference type="InterPro" id="IPR003772">
    <property type="entry name" value="YceD"/>
</dbReference>
<protein>
    <recommendedName>
        <fullName evidence="3">Metal-binding protein</fullName>
    </recommendedName>
</protein>
<dbReference type="OrthoDB" id="9790372at2"/>
<evidence type="ECO:0008006" key="3">
    <source>
        <dbReference type="Google" id="ProtNLM"/>
    </source>
</evidence>
<dbReference type="RefSeq" id="WP_098454046.1">
    <property type="nucleotide sequence ID" value="NZ_PDJG01000001.1"/>
</dbReference>
<dbReference type="PANTHER" id="PTHR34374">
    <property type="entry name" value="LARGE RIBOSOMAL RNA SUBUNIT ACCUMULATION PROTEIN YCED HOMOLOG 1, CHLOROPLASTIC"/>
    <property type="match status" value="1"/>
</dbReference>
<reference evidence="1 2" key="1">
    <citation type="submission" date="2017-10" db="EMBL/GenBank/DDBJ databases">
        <title>Sequencing the genomes of 1000 actinobacteria strains.</title>
        <authorList>
            <person name="Klenk H.-P."/>
        </authorList>
    </citation>
    <scope>NUCLEOTIDE SEQUENCE [LARGE SCALE GENOMIC DNA]</scope>
    <source>
        <strain evidence="1 2">DSM 18966</strain>
    </source>
</reference>
<proteinExistence type="predicted"/>
<name>A0A2A9E3D5_9MICO</name>
<organism evidence="1 2">
    <name type="scientific">Sanguibacter antarcticus</name>
    <dbReference type="NCBI Taxonomy" id="372484"/>
    <lineage>
        <taxon>Bacteria</taxon>
        <taxon>Bacillati</taxon>
        <taxon>Actinomycetota</taxon>
        <taxon>Actinomycetes</taxon>
        <taxon>Micrococcales</taxon>
        <taxon>Sanguibacteraceae</taxon>
        <taxon>Sanguibacter</taxon>
    </lineage>
</organism>
<dbReference type="EMBL" id="PDJG01000001">
    <property type="protein sequence ID" value="PFG32720.1"/>
    <property type="molecule type" value="Genomic_DNA"/>
</dbReference>
<dbReference type="PANTHER" id="PTHR34374:SF1">
    <property type="entry name" value="LARGE RIBOSOMAL RNA SUBUNIT ACCUMULATION PROTEIN YCED HOMOLOG 1, CHLOROPLASTIC"/>
    <property type="match status" value="1"/>
</dbReference>
<evidence type="ECO:0000313" key="1">
    <source>
        <dbReference type="EMBL" id="PFG32720.1"/>
    </source>
</evidence>
<dbReference type="Pfam" id="PF02620">
    <property type="entry name" value="YceD"/>
    <property type="match status" value="1"/>
</dbReference>
<dbReference type="Proteomes" id="UP000225548">
    <property type="component" value="Unassembled WGS sequence"/>
</dbReference>
<comment type="caution">
    <text evidence="1">The sequence shown here is derived from an EMBL/GenBank/DDBJ whole genome shotgun (WGS) entry which is preliminary data.</text>
</comment>
<dbReference type="AlphaFoldDB" id="A0A2A9E3D5"/>
<accession>A0A2A9E3D5</accession>